<feature type="domain" description="Fork-head" evidence="4">
    <location>
        <begin position="49"/>
        <end position="103"/>
    </location>
</feature>
<evidence type="ECO:0000313" key="6">
    <source>
        <dbReference type="Proteomes" id="UP001310594"/>
    </source>
</evidence>
<dbReference type="InterPro" id="IPR056632">
    <property type="entry name" value="DUF7730"/>
</dbReference>
<evidence type="ECO:0000256" key="1">
    <source>
        <dbReference type="ARBA" id="ARBA00023125"/>
    </source>
</evidence>
<dbReference type="PANTHER" id="PTHR42085">
    <property type="entry name" value="F-BOX DOMAIN-CONTAINING PROTEIN"/>
    <property type="match status" value="1"/>
</dbReference>
<dbReference type="GO" id="GO:0043565">
    <property type="term" value="F:sequence-specific DNA binding"/>
    <property type="evidence" value="ECO:0007669"/>
    <property type="project" value="InterPro"/>
</dbReference>
<accession>A0AAN7W6L4</accession>
<dbReference type="InterPro" id="IPR038883">
    <property type="entry name" value="AN11006-like"/>
</dbReference>
<dbReference type="PROSITE" id="PS50039">
    <property type="entry name" value="FORK_HEAD_3"/>
    <property type="match status" value="1"/>
</dbReference>
<comment type="subcellular location">
    <subcellularLocation>
        <location evidence="2">Nucleus</location>
    </subcellularLocation>
</comment>
<evidence type="ECO:0000256" key="3">
    <source>
        <dbReference type="SAM" id="MobiDB-lite"/>
    </source>
</evidence>
<evidence type="ECO:0000256" key="2">
    <source>
        <dbReference type="PROSITE-ProRule" id="PRU00089"/>
    </source>
</evidence>
<feature type="compositionally biased region" description="Low complexity" evidence="3">
    <location>
        <begin position="429"/>
        <end position="438"/>
    </location>
</feature>
<dbReference type="PANTHER" id="PTHR42085:SF2">
    <property type="entry name" value="F-BOX DOMAIN-CONTAINING PROTEIN"/>
    <property type="match status" value="1"/>
</dbReference>
<sequence>MRRRVPAQVRPADTLPMGLKTSEEYDSWAVLKAEIEDAIKPYSTPGAKKPPYPVSQLVVMATACSLESEITESSILRWILKTFPFYSEEALAAYVTASQNRGYGAGAYGRVEQVVPGITEALGCYDIPLRILTNPTTSQPTYSAPVSPARSYLCDLLEPKRKGAFPFFELPPELRNTVYEMLLLFDDRGFTVSNGPGKVSLRLPCREIDYKTQVNSSPGPARLELFDAPPLTKILAIVRTCKQIYAEAMPYFYRDNRFNFRTATCFATTLPRLPSSRVQYLSSLHLTISTAYEIRTEFSSALNELTNVKALKRLELELGETDNGLLNMRAFERKRMGVERSRPFANFGQIPCLPLLALVASKAEELILSGEGDCPKLRKYLEDEVARLKRVEAETVKEVEAEAASGKRKRASSSKVSEEPKKRTKRQEAMAANAKAKA</sequence>
<dbReference type="Proteomes" id="UP001310594">
    <property type="component" value="Unassembled WGS sequence"/>
</dbReference>
<protein>
    <recommendedName>
        <fullName evidence="4">Fork-head domain-containing protein</fullName>
    </recommendedName>
</protein>
<proteinExistence type="predicted"/>
<keyword evidence="2" id="KW-0539">Nucleus</keyword>
<evidence type="ECO:0000259" key="4">
    <source>
        <dbReference type="PROSITE" id="PS50039"/>
    </source>
</evidence>
<keyword evidence="1 2" id="KW-0238">DNA-binding</keyword>
<dbReference type="GO" id="GO:0005634">
    <property type="term" value="C:nucleus"/>
    <property type="evidence" value="ECO:0007669"/>
    <property type="project" value="UniProtKB-SubCell"/>
</dbReference>
<dbReference type="GO" id="GO:0003700">
    <property type="term" value="F:DNA-binding transcription factor activity"/>
    <property type="evidence" value="ECO:0007669"/>
    <property type="project" value="InterPro"/>
</dbReference>
<feature type="DNA-binding region" description="Fork-head" evidence="2">
    <location>
        <begin position="49"/>
        <end position="103"/>
    </location>
</feature>
<evidence type="ECO:0000313" key="5">
    <source>
        <dbReference type="EMBL" id="KAK5700595.1"/>
    </source>
</evidence>
<gene>
    <name evidence="5" type="ORF">LTR97_005112</name>
</gene>
<dbReference type="Pfam" id="PF24864">
    <property type="entry name" value="DUF7730"/>
    <property type="match status" value="1"/>
</dbReference>
<organism evidence="5 6">
    <name type="scientific">Elasticomyces elasticus</name>
    <dbReference type="NCBI Taxonomy" id="574655"/>
    <lineage>
        <taxon>Eukaryota</taxon>
        <taxon>Fungi</taxon>
        <taxon>Dikarya</taxon>
        <taxon>Ascomycota</taxon>
        <taxon>Pezizomycotina</taxon>
        <taxon>Dothideomycetes</taxon>
        <taxon>Dothideomycetidae</taxon>
        <taxon>Mycosphaerellales</taxon>
        <taxon>Teratosphaeriaceae</taxon>
        <taxon>Elasticomyces</taxon>
    </lineage>
</organism>
<feature type="region of interest" description="Disordered" evidence="3">
    <location>
        <begin position="399"/>
        <end position="438"/>
    </location>
</feature>
<dbReference type="InterPro" id="IPR001766">
    <property type="entry name" value="Fork_head_dom"/>
</dbReference>
<comment type="caution">
    <text evidence="5">The sequence shown here is derived from an EMBL/GenBank/DDBJ whole genome shotgun (WGS) entry which is preliminary data.</text>
</comment>
<reference evidence="5" key="1">
    <citation type="submission" date="2023-08" db="EMBL/GenBank/DDBJ databases">
        <title>Black Yeasts Isolated from many extreme environments.</title>
        <authorList>
            <person name="Coleine C."/>
            <person name="Stajich J.E."/>
            <person name="Selbmann L."/>
        </authorList>
    </citation>
    <scope>NUCLEOTIDE SEQUENCE</scope>
    <source>
        <strain evidence="5">CCFEE 5810</strain>
    </source>
</reference>
<dbReference type="EMBL" id="JAVRQU010000007">
    <property type="protein sequence ID" value="KAK5700595.1"/>
    <property type="molecule type" value="Genomic_DNA"/>
</dbReference>
<dbReference type="AlphaFoldDB" id="A0AAN7W6L4"/>
<name>A0AAN7W6L4_9PEZI</name>